<keyword evidence="2" id="KW-1185">Reference proteome</keyword>
<dbReference type="Proteomes" id="UP000056453">
    <property type="component" value="Unassembled WGS sequence"/>
</dbReference>
<dbReference type="EMBL" id="LPBJ01000047">
    <property type="protein sequence ID" value="KVP97809.1"/>
    <property type="molecule type" value="Genomic_DNA"/>
</dbReference>
<reference evidence="1 2" key="1">
    <citation type="submission" date="2015-11" db="EMBL/GenBank/DDBJ databases">
        <title>Expanding the genomic diversity of Burkholderia species for the development of highly accurate diagnostics.</title>
        <authorList>
            <person name="Sahl J."/>
            <person name="Keim P."/>
            <person name="Wagner D."/>
        </authorList>
    </citation>
    <scope>NUCLEOTIDE SEQUENCE [LARGE SCALE GENOMIC DNA]</scope>
    <source>
        <strain evidence="1 2">MSMB1808WGS</strain>
    </source>
</reference>
<proteinExistence type="predicted"/>
<evidence type="ECO:0000313" key="2">
    <source>
        <dbReference type="Proteomes" id="UP000056453"/>
    </source>
</evidence>
<evidence type="ECO:0000313" key="1">
    <source>
        <dbReference type="EMBL" id="KVP97809.1"/>
    </source>
</evidence>
<organism evidence="1 2">
    <name type="scientific">Burkholderia ubonensis</name>
    <dbReference type="NCBI Taxonomy" id="101571"/>
    <lineage>
        <taxon>Bacteria</taxon>
        <taxon>Pseudomonadati</taxon>
        <taxon>Pseudomonadota</taxon>
        <taxon>Betaproteobacteria</taxon>
        <taxon>Burkholderiales</taxon>
        <taxon>Burkholderiaceae</taxon>
        <taxon>Burkholderia</taxon>
        <taxon>Burkholderia cepacia complex</taxon>
    </lineage>
</organism>
<sequence length="70" mass="8083">MISMNILRAEAFVSQYGSRHQRLNELYHDDEMLQAALQTLFPDFELEKYAHYALGEVIALYKGNPLPLTP</sequence>
<accession>A0AAW3MSB5</accession>
<comment type="caution">
    <text evidence="1">The sequence shown here is derived from an EMBL/GenBank/DDBJ whole genome shotgun (WGS) entry which is preliminary data.</text>
</comment>
<name>A0AAW3MSB5_9BURK</name>
<gene>
    <name evidence="1" type="ORF">WJ96_04365</name>
</gene>
<dbReference type="AlphaFoldDB" id="A0AAW3MSB5"/>
<protein>
    <submittedName>
        <fullName evidence="1">Uncharacterized protein</fullName>
    </submittedName>
</protein>